<dbReference type="PANTHER" id="PTHR44144">
    <property type="entry name" value="DNAJ HOMOLOG SUBFAMILY C MEMBER 9"/>
    <property type="match status" value="1"/>
</dbReference>
<dbReference type="InterPro" id="IPR052594">
    <property type="entry name" value="J_domain-containing_protein"/>
</dbReference>
<organism evidence="3 4">
    <name type="scientific">Paralvinella palmiformis</name>
    <dbReference type="NCBI Taxonomy" id="53620"/>
    <lineage>
        <taxon>Eukaryota</taxon>
        <taxon>Metazoa</taxon>
        <taxon>Spiralia</taxon>
        <taxon>Lophotrochozoa</taxon>
        <taxon>Annelida</taxon>
        <taxon>Polychaeta</taxon>
        <taxon>Sedentaria</taxon>
        <taxon>Canalipalpata</taxon>
        <taxon>Terebellida</taxon>
        <taxon>Terebelliformia</taxon>
        <taxon>Alvinellidae</taxon>
        <taxon>Paralvinella</taxon>
    </lineage>
</organism>
<proteinExistence type="predicted"/>
<dbReference type="PANTHER" id="PTHR44144:SF1">
    <property type="entry name" value="DNAJ HOMOLOG SUBFAMILY C MEMBER 9"/>
    <property type="match status" value="1"/>
</dbReference>
<dbReference type="CDD" id="cd06257">
    <property type="entry name" value="DnaJ"/>
    <property type="match status" value="1"/>
</dbReference>
<evidence type="ECO:0000313" key="4">
    <source>
        <dbReference type="Proteomes" id="UP001208570"/>
    </source>
</evidence>
<gene>
    <name evidence="3" type="ORF">LSH36_232g02016</name>
</gene>
<dbReference type="GO" id="GO:0005737">
    <property type="term" value="C:cytoplasm"/>
    <property type="evidence" value="ECO:0007669"/>
    <property type="project" value="TreeGrafter"/>
</dbReference>
<dbReference type="GO" id="GO:0005634">
    <property type="term" value="C:nucleus"/>
    <property type="evidence" value="ECO:0007669"/>
    <property type="project" value="TreeGrafter"/>
</dbReference>
<reference evidence="3" key="1">
    <citation type="journal article" date="2023" name="Mol. Biol. Evol.">
        <title>Third-Generation Sequencing Reveals the Adaptive Role of the Epigenome in Three Deep-Sea Polychaetes.</title>
        <authorList>
            <person name="Perez M."/>
            <person name="Aroh O."/>
            <person name="Sun Y."/>
            <person name="Lan Y."/>
            <person name="Juniper S.K."/>
            <person name="Young C.R."/>
            <person name="Angers B."/>
            <person name="Qian P.Y."/>
        </authorList>
    </citation>
    <scope>NUCLEOTIDE SEQUENCE</scope>
    <source>
        <strain evidence="3">P08H-3</strain>
    </source>
</reference>
<name>A0AAD9N3G6_9ANNE</name>
<dbReference type="SMART" id="SM00271">
    <property type="entry name" value="DnaJ"/>
    <property type="match status" value="1"/>
</dbReference>
<dbReference type="InterPro" id="IPR056453">
    <property type="entry name" value="HTH_DNAJC9"/>
</dbReference>
<dbReference type="Pfam" id="PF23302">
    <property type="entry name" value="HTH_DNAJC9"/>
    <property type="match status" value="1"/>
</dbReference>
<protein>
    <recommendedName>
        <fullName evidence="2">J domain-containing protein</fullName>
    </recommendedName>
</protein>
<dbReference type="Proteomes" id="UP001208570">
    <property type="component" value="Unassembled WGS sequence"/>
</dbReference>
<keyword evidence="1" id="KW-0597">Phosphoprotein</keyword>
<feature type="domain" description="J" evidence="2">
    <location>
        <begin position="16"/>
        <end position="83"/>
    </location>
</feature>
<evidence type="ECO:0000256" key="1">
    <source>
        <dbReference type="ARBA" id="ARBA00022553"/>
    </source>
</evidence>
<dbReference type="PROSITE" id="PS50076">
    <property type="entry name" value="DNAJ_2"/>
    <property type="match status" value="1"/>
</dbReference>
<accession>A0AAD9N3G6</accession>
<dbReference type="Pfam" id="PF00226">
    <property type="entry name" value="DnaJ"/>
    <property type="match status" value="1"/>
</dbReference>
<sequence>MSKFLDECSRLYGTRNLYELLSIDKDASDKSIKRAYHKLSLEVHPDRVKKENVAEATKKFQILGKVYTVLSDKDKRAVYEETGEVDDDDSCLTQDRDWYDYWRLLFGTVTIDDIKNFESIYKGDIGKIMDSILCATFEDEDRFTEILRKLIEDGELPRYDGFFSEPVRKKKARKRKATEEAAEAEAYKVELGFGQESSLKALIAKNQQSRAQASDDFFEKLQQKYAEPKKSQTKKGQKGKKK</sequence>
<dbReference type="InterPro" id="IPR001623">
    <property type="entry name" value="DnaJ_domain"/>
</dbReference>
<dbReference type="GO" id="GO:0031072">
    <property type="term" value="F:heat shock protein binding"/>
    <property type="evidence" value="ECO:0007669"/>
    <property type="project" value="TreeGrafter"/>
</dbReference>
<dbReference type="InterPro" id="IPR036869">
    <property type="entry name" value="J_dom_sf"/>
</dbReference>
<evidence type="ECO:0000259" key="2">
    <source>
        <dbReference type="PROSITE" id="PS50076"/>
    </source>
</evidence>
<dbReference type="SUPFAM" id="SSF46565">
    <property type="entry name" value="Chaperone J-domain"/>
    <property type="match status" value="1"/>
</dbReference>
<comment type="caution">
    <text evidence="3">The sequence shown here is derived from an EMBL/GenBank/DDBJ whole genome shotgun (WGS) entry which is preliminary data.</text>
</comment>
<dbReference type="EMBL" id="JAODUP010000232">
    <property type="protein sequence ID" value="KAK2155752.1"/>
    <property type="molecule type" value="Genomic_DNA"/>
</dbReference>
<dbReference type="PRINTS" id="PR00625">
    <property type="entry name" value="JDOMAIN"/>
</dbReference>
<dbReference type="FunFam" id="1.10.287.110:FF:000035">
    <property type="entry name" value="DnaJ homolog subfamily C member 9"/>
    <property type="match status" value="1"/>
</dbReference>
<dbReference type="Gene3D" id="1.10.287.110">
    <property type="entry name" value="DnaJ domain"/>
    <property type="match status" value="1"/>
</dbReference>
<keyword evidence="4" id="KW-1185">Reference proteome</keyword>
<evidence type="ECO:0000313" key="3">
    <source>
        <dbReference type="EMBL" id="KAK2155752.1"/>
    </source>
</evidence>
<dbReference type="AlphaFoldDB" id="A0AAD9N3G6"/>